<proteinExistence type="predicted"/>
<evidence type="ECO:0000313" key="2">
    <source>
        <dbReference type="EMBL" id="EDW12559.2"/>
    </source>
</evidence>
<evidence type="ECO:0000256" key="1">
    <source>
        <dbReference type="SAM" id="SignalP"/>
    </source>
</evidence>
<organism evidence="2 3">
    <name type="scientific">Drosophila mojavensis</name>
    <name type="common">Fruit fly</name>
    <dbReference type="NCBI Taxonomy" id="7230"/>
    <lineage>
        <taxon>Eukaryota</taxon>
        <taxon>Metazoa</taxon>
        <taxon>Ecdysozoa</taxon>
        <taxon>Arthropoda</taxon>
        <taxon>Hexapoda</taxon>
        <taxon>Insecta</taxon>
        <taxon>Pterygota</taxon>
        <taxon>Neoptera</taxon>
        <taxon>Endopterygota</taxon>
        <taxon>Diptera</taxon>
        <taxon>Brachycera</taxon>
        <taxon>Muscomorpha</taxon>
        <taxon>Ephydroidea</taxon>
        <taxon>Drosophilidae</taxon>
        <taxon>Drosophila</taxon>
    </lineage>
</organism>
<reference evidence="2 3" key="1">
    <citation type="journal article" date="2007" name="Nature">
        <title>Evolution of genes and genomes on the Drosophila phylogeny.</title>
        <authorList>
            <consortium name="Drosophila 12 Genomes Consortium"/>
            <person name="Clark A.G."/>
            <person name="Eisen M.B."/>
            <person name="Smith D.R."/>
            <person name="Bergman C.M."/>
            <person name="Oliver B."/>
            <person name="Markow T.A."/>
            <person name="Kaufman T.C."/>
            <person name="Kellis M."/>
            <person name="Gelbart W."/>
            <person name="Iyer V.N."/>
            <person name="Pollard D.A."/>
            <person name="Sackton T.B."/>
            <person name="Larracuente A.M."/>
            <person name="Singh N.D."/>
            <person name="Abad J.P."/>
            <person name="Abt D.N."/>
            <person name="Adryan B."/>
            <person name="Aguade M."/>
            <person name="Akashi H."/>
            <person name="Anderson W.W."/>
            <person name="Aquadro C.F."/>
            <person name="Ardell D.H."/>
            <person name="Arguello R."/>
            <person name="Artieri C.G."/>
            <person name="Barbash D.A."/>
            <person name="Barker D."/>
            <person name="Barsanti P."/>
            <person name="Batterham P."/>
            <person name="Batzoglou S."/>
            <person name="Begun D."/>
            <person name="Bhutkar A."/>
            <person name="Blanco E."/>
            <person name="Bosak S.A."/>
            <person name="Bradley R.K."/>
            <person name="Brand A.D."/>
            <person name="Brent M.R."/>
            <person name="Brooks A.N."/>
            <person name="Brown R.H."/>
            <person name="Butlin R.K."/>
            <person name="Caggese C."/>
            <person name="Calvi B.R."/>
            <person name="Bernardo de Carvalho A."/>
            <person name="Caspi A."/>
            <person name="Castrezana S."/>
            <person name="Celniker S.E."/>
            <person name="Chang J.L."/>
            <person name="Chapple C."/>
            <person name="Chatterji S."/>
            <person name="Chinwalla A."/>
            <person name="Civetta A."/>
            <person name="Clifton S.W."/>
            <person name="Comeron J.M."/>
            <person name="Costello J.C."/>
            <person name="Coyne J.A."/>
            <person name="Daub J."/>
            <person name="David R.G."/>
            <person name="Delcher A.L."/>
            <person name="Delehaunty K."/>
            <person name="Do C.B."/>
            <person name="Ebling H."/>
            <person name="Edwards K."/>
            <person name="Eickbush T."/>
            <person name="Evans J.D."/>
            <person name="Filipski A."/>
            <person name="Findeiss S."/>
            <person name="Freyhult E."/>
            <person name="Fulton L."/>
            <person name="Fulton R."/>
            <person name="Garcia A.C."/>
            <person name="Gardiner A."/>
            <person name="Garfield D.A."/>
            <person name="Garvin B.E."/>
            <person name="Gibson G."/>
            <person name="Gilbert D."/>
            <person name="Gnerre S."/>
            <person name="Godfrey J."/>
            <person name="Good R."/>
            <person name="Gotea V."/>
            <person name="Gravely B."/>
            <person name="Greenberg A.J."/>
            <person name="Griffiths-Jones S."/>
            <person name="Gross S."/>
            <person name="Guigo R."/>
            <person name="Gustafson E.A."/>
            <person name="Haerty W."/>
            <person name="Hahn M.W."/>
            <person name="Halligan D.L."/>
            <person name="Halpern A.L."/>
            <person name="Halter G.M."/>
            <person name="Han M.V."/>
            <person name="Heger A."/>
            <person name="Hillier L."/>
            <person name="Hinrichs A.S."/>
            <person name="Holmes I."/>
            <person name="Hoskins R.A."/>
            <person name="Hubisz M.J."/>
            <person name="Hultmark D."/>
            <person name="Huntley M.A."/>
            <person name="Jaffe D.B."/>
            <person name="Jagadeeshan S."/>
            <person name="Jeck W.R."/>
            <person name="Johnson J."/>
            <person name="Jones C.D."/>
            <person name="Jordan W.C."/>
            <person name="Karpen G.H."/>
            <person name="Kataoka E."/>
            <person name="Keightley P.D."/>
            <person name="Kheradpour P."/>
            <person name="Kirkness E.F."/>
            <person name="Koerich L.B."/>
            <person name="Kristiansen K."/>
            <person name="Kudrna D."/>
            <person name="Kulathinal R.J."/>
            <person name="Kumar S."/>
            <person name="Kwok R."/>
            <person name="Lander E."/>
            <person name="Langley C.H."/>
            <person name="Lapoint R."/>
            <person name="Lazzaro B.P."/>
            <person name="Lee S.J."/>
            <person name="Levesque L."/>
            <person name="Li R."/>
            <person name="Lin C.F."/>
            <person name="Lin M.F."/>
            <person name="Lindblad-Toh K."/>
            <person name="Llopart A."/>
            <person name="Long M."/>
            <person name="Low L."/>
            <person name="Lozovsky E."/>
            <person name="Lu J."/>
            <person name="Luo M."/>
            <person name="Machado C.A."/>
            <person name="Makalowski W."/>
            <person name="Marzo M."/>
            <person name="Matsuda M."/>
            <person name="Matzkin L."/>
            <person name="McAllister B."/>
            <person name="McBride C.S."/>
            <person name="McKernan B."/>
            <person name="McKernan K."/>
            <person name="Mendez-Lago M."/>
            <person name="Minx P."/>
            <person name="Mollenhauer M.U."/>
            <person name="Montooth K."/>
            <person name="Mount S.M."/>
            <person name="Mu X."/>
            <person name="Myers E."/>
            <person name="Negre B."/>
            <person name="Newfeld S."/>
            <person name="Nielsen R."/>
            <person name="Noor M.A."/>
            <person name="O'Grady P."/>
            <person name="Pachter L."/>
            <person name="Papaceit M."/>
            <person name="Parisi M.J."/>
            <person name="Parisi M."/>
            <person name="Parts L."/>
            <person name="Pedersen J.S."/>
            <person name="Pesole G."/>
            <person name="Phillippy A.M."/>
            <person name="Ponting C.P."/>
            <person name="Pop M."/>
            <person name="Porcelli D."/>
            <person name="Powell J.R."/>
            <person name="Prohaska S."/>
            <person name="Pruitt K."/>
            <person name="Puig M."/>
            <person name="Quesneville H."/>
            <person name="Ram K.R."/>
            <person name="Rand D."/>
            <person name="Rasmussen M.D."/>
            <person name="Reed L.K."/>
            <person name="Reenan R."/>
            <person name="Reily A."/>
            <person name="Remington K.A."/>
            <person name="Rieger T.T."/>
            <person name="Ritchie M.G."/>
            <person name="Robin C."/>
            <person name="Rogers Y.H."/>
            <person name="Rohde C."/>
            <person name="Rozas J."/>
            <person name="Rubenfield M.J."/>
            <person name="Ruiz A."/>
            <person name="Russo S."/>
            <person name="Salzberg S.L."/>
            <person name="Sanchez-Gracia A."/>
            <person name="Saranga D.J."/>
            <person name="Sato H."/>
            <person name="Schaeffer S.W."/>
            <person name="Schatz M.C."/>
            <person name="Schlenke T."/>
            <person name="Schwartz R."/>
            <person name="Segarra C."/>
            <person name="Singh R.S."/>
            <person name="Sirot L."/>
            <person name="Sirota M."/>
            <person name="Sisneros N.B."/>
            <person name="Smith C.D."/>
            <person name="Smith T.F."/>
            <person name="Spieth J."/>
            <person name="Stage D.E."/>
            <person name="Stark A."/>
            <person name="Stephan W."/>
            <person name="Strausberg R.L."/>
            <person name="Strempel S."/>
            <person name="Sturgill D."/>
            <person name="Sutton G."/>
            <person name="Sutton G.G."/>
            <person name="Tao W."/>
            <person name="Teichmann S."/>
            <person name="Tobari Y.N."/>
            <person name="Tomimura Y."/>
            <person name="Tsolas J.M."/>
            <person name="Valente V.L."/>
            <person name="Venter E."/>
            <person name="Venter J.C."/>
            <person name="Vicario S."/>
            <person name="Vieira F.G."/>
            <person name="Vilella A.J."/>
            <person name="Villasante A."/>
            <person name="Walenz B."/>
            <person name="Wang J."/>
            <person name="Wasserman M."/>
            <person name="Watts T."/>
            <person name="Wilson D."/>
            <person name="Wilson R.K."/>
            <person name="Wing R.A."/>
            <person name="Wolfner M.F."/>
            <person name="Wong A."/>
            <person name="Wong G.K."/>
            <person name="Wu C.I."/>
            <person name="Wu G."/>
            <person name="Yamamoto D."/>
            <person name="Yang H.P."/>
            <person name="Yang S.P."/>
            <person name="Yorke J.A."/>
            <person name="Yoshida K."/>
            <person name="Zdobnov E."/>
            <person name="Zhang P."/>
            <person name="Zhang Y."/>
            <person name="Zimin A.V."/>
            <person name="Baldwin J."/>
            <person name="Abdouelleil A."/>
            <person name="Abdulkadir J."/>
            <person name="Abebe A."/>
            <person name="Abera B."/>
            <person name="Abreu J."/>
            <person name="Acer S.C."/>
            <person name="Aftuck L."/>
            <person name="Alexander A."/>
            <person name="An P."/>
            <person name="Anderson E."/>
            <person name="Anderson S."/>
            <person name="Arachi H."/>
            <person name="Azer M."/>
            <person name="Bachantsang P."/>
            <person name="Barry A."/>
            <person name="Bayul T."/>
            <person name="Berlin A."/>
            <person name="Bessette D."/>
            <person name="Bloom T."/>
            <person name="Blye J."/>
            <person name="Boguslavskiy L."/>
            <person name="Bonnet C."/>
            <person name="Boukhgalter B."/>
            <person name="Bourzgui I."/>
            <person name="Brown A."/>
            <person name="Cahill P."/>
            <person name="Channer S."/>
            <person name="Cheshatsang Y."/>
            <person name="Chuda L."/>
            <person name="Citroen M."/>
            <person name="Collymore A."/>
            <person name="Cooke P."/>
            <person name="Costello M."/>
            <person name="D'Aco K."/>
            <person name="Daza R."/>
            <person name="De Haan G."/>
            <person name="DeGray S."/>
            <person name="DeMaso C."/>
            <person name="Dhargay N."/>
            <person name="Dooley K."/>
            <person name="Dooley E."/>
            <person name="Doricent M."/>
            <person name="Dorje P."/>
            <person name="Dorjee K."/>
            <person name="Dupes A."/>
            <person name="Elong R."/>
            <person name="Falk J."/>
            <person name="Farina A."/>
            <person name="Faro S."/>
            <person name="Ferguson D."/>
            <person name="Fisher S."/>
            <person name="Foley C.D."/>
            <person name="Franke A."/>
            <person name="Friedrich D."/>
            <person name="Gadbois L."/>
            <person name="Gearin G."/>
            <person name="Gearin C.R."/>
            <person name="Giannoukos G."/>
            <person name="Goode T."/>
            <person name="Graham J."/>
            <person name="Grandbois E."/>
            <person name="Grewal S."/>
            <person name="Gyaltsen K."/>
            <person name="Hafez N."/>
            <person name="Hagos B."/>
            <person name="Hall J."/>
            <person name="Henson C."/>
            <person name="Hollinger A."/>
            <person name="Honan T."/>
            <person name="Huard M.D."/>
            <person name="Hughes L."/>
            <person name="Hurhula B."/>
            <person name="Husby M.E."/>
            <person name="Kamat A."/>
            <person name="Kanga B."/>
            <person name="Kashin S."/>
            <person name="Khazanovich D."/>
            <person name="Kisner P."/>
            <person name="Lance K."/>
            <person name="Lara M."/>
            <person name="Lee W."/>
            <person name="Lennon N."/>
            <person name="Letendre F."/>
            <person name="LeVine R."/>
            <person name="Lipovsky A."/>
            <person name="Liu X."/>
            <person name="Liu J."/>
            <person name="Liu S."/>
            <person name="Lokyitsang T."/>
            <person name="Lokyitsang Y."/>
            <person name="Lubonja R."/>
            <person name="Lui A."/>
            <person name="MacDonald P."/>
            <person name="Magnisalis V."/>
            <person name="Maru K."/>
            <person name="Matthews C."/>
            <person name="McCusker W."/>
            <person name="McDonough S."/>
            <person name="Mehta T."/>
            <person name="Meldrim J."/>
            <person name="Meneus L."/>
            <person name="Mihai O."/>
            <person name="Mihalev A."/>
            <person name="Mihova T."/>
            <person name="Mittelman R."/>
            <person name="Mlenga V."/>
            <person name="Montmayeur A."/>
            <person name="Mulrain L."/>
            <person name="Navidi A."/>
            <person name="Naylor J."/>
            <person name="Negash T."/>
            <person name="Nguyen T."/>
            <person name="Nguyen N."/>
            <person name="Nicol R."/>
            <person name="Norbu C."/>
            <person name="Norbu N."/>
            <person name="Novod N."/>
            <person name="O'Neill B."/>
            <person name="Osman S."/>
            <person name="Markiewicz E."/>
            <person name="Oyono O.L."/>
            <person name="Patti C."/>
            <person name="Phunkhang P."/>
            <person name="Pierre F."/>
            <person name="Priest M."/>
            <person name="Raghuraman S."/>
            <person name="Rege F."/>
            <person name="Reyes R."/>
            <person name="Rise C."/>
            <person name="Rogov P."/>
            <person name="Ross K."/>
            <person name="Ryan E."/>
            <person name="Settipalli S."/>
            <person name="Shea T."/>
            <person name="Sherpa N."/>
            <person name="Shi L."/>
            <person name="Shih D."/>
            <person name="Sparrow T."/>
            <person name="Spaulding J."/>
            <person name="Stalker J."/>
            <person name="Stange-Thomann N."/>
            <person name="Stavropoulos S."/>
            <person name="Stone C."/>
            <person name="Strader C."/>
            <person name="Tesfaye S."/>
            <person name="Thomson T."/>
            <person name="Thoulutsang Y."/>
            <person name="Thoulutsang D."/>
            <person name="Topham K."/>
            <person name="Topping I."/>
            <person name="Tsamla T."/>
            <person name="Vassiliev H."/>
            <person name="Vo A."/>
            <person name="Wangchuk T."/>
            <person name="Wangdi T."/>
            <person name="Weiand M."/>
            <person name="Wilkinson J."/>
            <person name="Wilson A."/>
            <person name="Yadav S."/>
            <person name="Young G."/>
            <person name="Yu Q."/>
            <person name="Zembek L."/>
            <person name="Zhong D."/>
            <person name="Zimmer A."/>
            <person name="Zwirko Z."/>
            <person name="Jaffe D.B."/>
            <person name="Alvarez P."/>
            <person name="Brockman W."/>
            <person name="Butler J."/>
            <person name="Chin C."/>
            <person name="Gnerre S."/>
            <person name="Grabherr M."/>
            <person name="Kleber M."/>
            <person name="Mauceli E."/>
            <person name="MacCallum I."/>
        </authorList>
    </citation>
    <scope>NUCLEOTIDE SEQUENCE [LARGE SCALE GENOMIC DNA]</scope>
    <source>
        <strain evidence="3">Tucson 15081-1352.22</strain>
    </source>
</reference>
<dbReference type="SMART" id="SM00675">
    <property type="entry name" value="DM11"/>
    <property type="match status" value="1"/>
</dbReference>
<protein>
    <submittedName>
        <fullName evidence="2">Uncharacterized protein</fullName>
    </submittedName>
</protein>
<feature type="signal peptide" evidence="1">
    <location>
        <begin position="1"/>
        <end position="24"/>
    </location>
</feature>
<dbReference type="InterPro" id="IPR006601">
    <property type="entry name" value="Uncharacterised_DM11_DROME"/>
</dbReference>
<accession>B4KJV6</accession>
<dbReference type="OrthoDB" id="7975395at2759"/>
<evidence type="ECO:0000313" key="3">
    <source>
        <dbReference type="Proteomes" id="UP000009192"/>
    </source>
</evidence>
<sequence length="137" mass="16110">MWFQLTFRVNAVLLLILFARQSNGLSYRFIPEDDEFFEDCDNAPRNALNIHGFVDTSQISFTRNNGIITVSGNATTIWNIKPGDRIEPTQFSMTVRDCCAVIYDKPQYWYKYWTQHITNREEIKDQCFYPGVHQNDI</sequence>
<dbReference type="Proteomes" id="UP000009192">
    <property type="component" value="Unassembled WGS sequence"/>
</dbReference>
<keyword evidence="1" id="KW-0732">Signal</keyword>
<feature type="chain" id="PRO_5006456561" evidence="1">
    <location>
        <begin position="25"/>
        <end position="137"/>
    </location>
</feature>
<dbReference type="AlphaFoldDB" id="B4KJV6"/>
<dbReference type="KEGG" id="dmo:Dmoj_GI17736"/>
<dbReference type="HOGENOM" id="CLU_2225919_0_0_1"/>
<keyword evidence="3" id="KW-1185">Reference proteome</keyword>
<name>B4KJV6_DROMO</name>
<dbReference type="EMBL" id="CH933807">
    <property type="protein sequence ID" value="EDW12559.2"/>
    <property type="molecule type" value="Genomic_DNA"/>
</dbReference>
<dbReference type="InParanoid" id="B4KJV6"/>
<gene>
    <name evidence="2" type="primary">Dmoj\GI17736</name>
    <name evidence="2" type="ORF">Dmoj_GI17736</name>
</gene>